<dbReference type="GO" id="GO:0030479">
    <property type="term" value="C:actin cortical patch"/>
    <property type="evidence" value="ECO:0007669"/>
    <property type="project" value="TreeGrafter"/>
</dbReference>
<dbReference type="OrthoDB" id="3919494at2759"/>
<dbReference type="PANTHER" id="PTHR11249:SF2">
    <property type="entry name" value="GLIA MATURATION FACTOR"/>
    <property type="match status" value="1"/>
</dbReference>
<reference evidence="4 5" key="1">
    <citation type="submission" date="2019-07" db="EMBL/GenBank/DDBJ databases">
        <title>Genome assembly of two rare yeast pathogens: Diutina rugosa and Trichomonascus ciferrii.</title>
        <authorList>
            <person name="Mixao V."/>
            <person name="Saus E."/>
            <person name="Hansen A."/>
            <person name="Lass-Flor C."/>
            <person name="Gabaldon T."/>
        </authorList>
    </citation>
    <scope>NUCLEOTIDE SEQUENCE [LARGE SCALE GENOMIC DNA]</scope>
    <source>
        <strain evidence="4 5">CBS 613</strain>
    </source>
</reference>
<name>A0A642UKE4_DIURU</name>
<dbReference type="GeneID" id="54782890"/>
<dbReference type="Gene3D" id="3.40.20.10">
    <property type="entry name" value="Severin"/>
    <property type="match status" value="1"/>
</dbReference>
<dbReference type="InterPro" id="IPR002108">
    <property type="entry name" value="ADF-H"/>
</dbReference>
<comment type="similarity">
    <text evidence="1 2">Belongs to the actin-binding proteins ADF family. GMF subfamily.</text>
</comment>
<feature type="domain" description="ADF-H" evidence="3">
    <location>
        <begin position="4"/>
        <end position="136"/>
    </location>
</feature>
<dbReference type="PROSITE" id="PS51263">
    <property type="entry name" value="ADF_H"/>
    <property type="match status" value="1"/>
</dbReference>
<evidence type="ECO:0000259" key="3">
    <source>
        <dbReference type="PROSITE" id="PS51263"/>
    </source>
</evidence>
<dbReference type="InterPro" id="IPR029006">
    <property type="entry name" value="ADF-H/Gelsolin-like_dom_sf"/>
</dbReference>
<dbReference type="RefSeq" id="XP_034010973.1">
    <property type="nucleotide sequence ID" value="XM_034157090.1"/>
</dbReference>
<dbReference type="AlphaFoldDB" id="A0A642UKE4"/>
<dbReference type="GO" id="GO:0071846">
    <property type="term" value="P:actin filament debranching"/>
    <property type="evidence" value="ECO:0007669"/>
    <property type="project" value="InterPro"/>
</dbReference>
<dbReference type="PIRSF" id="PIRSF001788">
    <property type="entry name" value="GMF-beta"/>
    <property type="match status" value="1"/>
</dbReference>
<dbReference type="SMART" id="SM00102">
    <property type="entry name" value="ADF"/>
    <property type="match status" value="1"/>
</dbReference>
<organism evidence="4 5">
    <name type="scientific">Diutina rugosa</name>
    <name type="common">Yeast</name>
    <name type="synonym">Candida rugosa</name>
    <dbReference type="NCBI Taxonomy" id="5481"/>
    <lineage>
        <taxon>Eukaryota</taxon>
        <taxon>Fungi</taxon>
        <taxon>Dikarya</taxon>
        <taxon>Ascomycota</taxon>
        <taxon>Saccharomycotina</taxon>
        <taxon>Pichiomycetes</taxon>
        <taxon>Debaryomycetaceae</taxon>
        <taxon>Diutina</taxon>
    </lineage>
</organism>
<dbReference type="EMBL" id="SWFT01000122">
    <property type="protein sequence ID" value="KAA8899572.1"/>
    <property type="molecule type" value="Genomic_DNA"/>
</dbReference>
<keyword evidence="2" id="KW-0539">Nucleus</keyword>
<dbReference type="SUPFAM" id="SSF55753">
    <property type="entry name" value="Actin depolymerizing proteins"/>
    <property type="match status" value="1"/>
</dbReference>
<dbReference type="Pfam" id="PF00241">
    <property type="entry name" value="Cofilin_ADF"/>
    <property type="match status" value="1"/>
</dbReference>
<dbReference type="VEuPathDB" id="FungiDB:DIURU_004239"/>
<accession>A0A642UKE4</accession>
<dbReference type="PANTHER" id="PTHR11249">
    <property type="entry name" value="GLIAL FACTOR NATURATION FACTOR"/>
    <property type="match status" value="1"/>
</dbReference>
<proteinExistence type="inferred from homology"/>
<comment type="caution">
    <text evidence="4">The sequence shown here is derived from an EMBL/GenBank/DDBJ whole genome shotgun (WGS) entry which is preliminary data.</text>
</comment>
<dbReference type="InterPro" id="IPR011171">
    <property type="entry name" value="GMF"/>
</dbReference>
<dbReference type="GO" id="GO:0071933">
    <property type="term" value="F:Arp2/3 complex binding"/>
    <property type="evidence" value="ECO:0007669"/>
    <property type="project" value="InterPro"/>
</dbReference>
<evidence type="ECO:0000256" key="1">
    <source>
        <dbReference type="ARBA" id="ARBA00010055"/>
    </source>
</evidence>
<keyword evidence="2" id="KW-0963">Cytoplasm</keyword>
<dbReference type="OMA" id="EWKMLYA"/>
<protein>
    <recommendedName>
        <fullName evidence="3">ADF-H domain-containing protein</fullName>
    </recommendedName>
</protein>
<dbReference type="Proteomes" id="UP000449547">
    <property type="component" value="Unassembled WGS sequence"/>
</dbReference>
<sequence>MSTGLYTFSNDTLQRLRKFRFSSGKGDSMEALVCSINKDTYEIVPEDDEVTSMEELVDELPDNSPRFVVLSYPIKLSDGRLKVPLVLVYWIPPTCGQEQRMLYAGAVELVREKTGVAKVIKIDDEDDFEDIESQLL</sequence>
<evidence type="ECO:0000313" key="4">
    <source>
        <dbReference type="EMBL" id="KAA8899572.1"/>
    </source>
</evidence>
<dbReference type="GO" id="GO:0003779">
    <property type="term" value="F:actin binding"/>
    <property type="evidence" value="ECO:0007669"/>
    <property type="project" value="InterPro"/>
</dbReference>
<dbReference type="CDD" id="cd11283">
    <property type="entry name" value="ADF_GMF-beta_like"/>
    <property type="match status" value="1"/>
</dbReference>
<keyword evidence="5" id="KW-1185">Reference proteome</keyword>
<gene>
    <name evidence="4" type="ORF">DIURU_004239</name>
</gene>
<evidence type="ECO:0000256" key="2">
    <source>
        <dbReference type="PIRNR" id="PIRNR001788"/>
    </source>
</evidence>
<dbReference type="GO" id="GO:0034316">
    <property type="term" value="P:negative regulation of Arp2/3 complex-mediated actin nucleation"/>
    <property type="evidence" value="ECO:0007669"/>
    <property type="project" value="TreeGrafter"/>
</dbReference>
<dbReference type="GO" id="GO:0005634">
    <property type="term" value="C:nucleus"/>
    <property type="evidence" value="ECO:0007669"/>
    <property type="project" value="UniProtKB-SubCell"/>
</dbReference>
<comment type="subcellular location">
    <subcellularLocation>
        <location evidence="2">Cytoplasm</location>
    </subcellularLocation>
    <subcellularLocation>
        <location evidence="2">Nucleus</location>
    </subcellularLocation>
</comment>
<evidence type="ECO:0000313" key="5">
    <source>
        <dbReference type="Proteomes" id="UP000449547"/>
    </source>
</evidence>